<dbReference type="GO" id="GO:0005886">
    <property type="term" value="C:plasma membrane"/>
    <property type="evidence" value="ECO:0007669"/>
    <property type="project" value="UniProtKB-SubCell"/>
</dbReference>
<feature type="transmembrane region" description="Helical" evidence="8">
    <location>
        <begin position="343"/>
        <end position="361"/>
    </location>
</feature>
<keyword evidence="5 8" id="KW-0812">Transmembrane</keyword>
<sequence length="548" mass="61159">MRSPHPALVFAVIFVVIFLLHAPLLQLPYFWDEAGYYVPAARDLLLNGDLIPHSTLSNAHPPLVMAWLALWWKCVGYAPLVTRSAMLSVASFALLGLFRLAERAANTEVAIASTLCTALYPVFFAQSSLAQVDLAAAGLTFWGLCAYLEDRPIGVAMWFSLAALAKETAILAPTALAGWELVQLVALRIGKNRVGTGALARPVERSSTGPQRIPALLLPLVPLSFWYVYHYARTGYIFGNPEFFRYNVAATLNPLRFLLAIALRLWQTFGYLHLWVLTLAMLLAMALPPVGDRVGPDAPVRVVERSSTTAERKRIPIAVQIIFLVVVAAYVVAMALIGGAVLARYMLPAVPLVIILAVSTLRRRLRYWPVAVAVVGGAFIAGWFWNPPYGFSPEDNLAYRDYVVLHQDAERFLEARYPMAHALTAWPASDELTRPWLGYTTRPVQVVRIEDFSLEEVLSAADFRSHFDVALVFSTKYEPPNPLLDRWMTWTNLKRRFFGFHRDVPPPVAAQILGGHIVYSEERKGQWVAVIEMERIENAAIPSHGFWP</sequence>
<feature type="transmembrane region" description="Helical" evidence="8">
    <location>
        <begin position="315"/>
        <end position="337"/>
    </location>
</feature>
<dbReference type="GO" id="GO:0009103">
    <property type="term" value="P:lipopolysaccharide biosynthetic process"/>
    <property type="evidence" value="ECO:0007669"/>
    <property type="project" value="UniProtKB-ARBA"/>
</dbReference>
<name>A0A2U3K0Y6_9BACT</name>
<dbReference type="Proteomes" id="UP000238701">
    <property type="component" value="Unassembled WGS sequence"/>
</dbReference>
<dbReference type="OrthoDB" id="105783at2"/>
<dbReference type="PANTHER" id="PTHR33908">
    <property type="entry name" value="MANNOSYLTRANSFERASE YKCB-RELATED"/>
    <property type="match status" value="1"/>
</dbReference>
<gene>
    <name evidence="9" type="ORF">SBA1_1160008</name>
</gene>
<keyword evidence="7 8" id="KW-0472">Membrane</keyword>
<comment type="subcellular location">
    <subcellularLocation>
        <location evidence="1">Cell membrane</location>
        <topology evidence="1">Multi-pass membrane protein</topology>
    </subcellularLocation>
</comment>
<evidence type="ECO:0000256" key="8">
    <source>
        <dbReference type="SAM" id="Phobius"/>
    </source>
</evidence>
<evidence type="ECO:0000256" key="6">
    <source>
        <dbReference type="ARBA" id="ARBA00022989"/>
    </source>
</evidence>
<feature type="transmembrane region" description="Helical" evidence="8">
    <location>
        <begin position="7"/>
        <end position="31"/>
    </location>
</feature>
<dbReference type="GO" id="GO:0016763">
    <property type="term" value="F:pentosyltransferase activity"/>
    <property type="evidence" value="ECO:0007669"/>
    <property type="project" value="TreeGrafter"/>
</dbReference>
<evidence type="ECO:0000256" key="1">
    <source>
        <dbReference type="ARBA" id="ARBA00004651"/>
    </source>
</evidence>
<feature type="transmembrane region" description="Helical" evidence="8">
    <location>
        <begin position="272"/>
        <end position="291"/>
    </location>
</feature>
<dbReference type="PANTHER" id="PTHR33908:SF11">
    <property type="entry name" value="MEMBRANE PROTEIN"/>
    <property type="match status" value="1"/>
</dbReference>
<evidence type="ECO:0000313" key="9">
    <source>
        <dbReference type="EMBL" id="SPF33268.1"/>
    </source>
</evidence>
<keyword evidence="4" id="KW-0808">Transferase</keyword>
<proteinExistence type="predicted"/>
<feature type="transmembrane region" description="Helical" evidence="8">
    <location>
        <begin position="213"/>
        <end position="232"/>
    </location>
</feature>
<dbReference type="InterPro" id="IPR050297">
    <property type="entry name" value="LipidA_mod_glycosyltrf_83"/>
</dbReference>
<dbReference type="AlphaFoldDB" id="A0A2U3K0Y6"/>
<accession>A0A2U3K0Y6</accession>
<evidence type="ECO:0000313" key="10">
    <source>
        <dbReference type="Proteomes" id="UP000238701"/>
    </source>
</evidence>
<reference evidence="10" key="1">
    <citation type="submission" date="2018-02" db="EMBL/GenBank/DDBJ databases">
        <authorList>
            <person name="Hausmann B."/>
        </authorList>
    </citation>
    <scope>NUCLEOTIDE SEQUENCE [LARGE SCALE GENOMIC DNA]</scope>
    <source>
        <strain evidence="10">Peat soil MAG SbA1</strain>
    </source>
</reference>
<feature type="transmembrane region" description="Helical" evidence="8">
    <location>
        <begin position="77"/>
        <end position="98"/>
    </location>
</feature>
<evidence type="ECO:0000256" key="2">
    <source>
        <dbReference type="ARBA" id="ARBA00022475"/>
    </source>
</evidence>
<evidence type="ECO:0008006" key="11">
    <source>
        <dbReference type="Google" id="ProtNLM"/>
    </source>
</evidence>
<protein>
    <recommendedName>
        <fullName evidence="11">Glycosyltransferase RgtA/B/C/D-like domain-containing protein</fullName>
    </recommendedName>
</protein>
<evidence type="ECO:0000256" key="4">
    <source>
        <dbReference type="ARBA" id="ARBA00022679"/>
    </source>
</evidence>
<evidence type="ECO:0000256" key="7">
    <source>
        <dbReference type="ARBA" id="ARBA00023136"/>
    </source>
</evidence>
<evidence type="ECO:0000256" key="3">
    <source>
        <dbReference type="ARBA" id="ARBA00022676"/>
    </source>
</evidence>
<feature type="transmembrane region" description="Helical" evidence="8">
    <location>
        <begin position="368"/>
        <end position="385"/>
    </location>
</feature>
<evidence type="ECO:0000256" key="5">
    <source>
        <dbReference type="ARBA" id="ARBA00022692"/>
    </source>
</evidence>
<dbReference type="EMBL" id="OMOD01000020">
    <property type="protein sequence ID" value="SPF33268.1"/>
    <property type="molecule type" value="Genomic_DNA"/>
</dbReference>
<keyword evidence="2" id="KW-1003">Cell membrane</keyword>
<organism evidence="9 10">
    <name type="scientific">Candidatus Sulfotelmatobacter kueseliae</name>
    <dbReference type="NCBI Taxonomy" id="2042962"/>
    <lineage>
        <taxon>Bacteria</taxon>
        <taxon>Pseudomonadati</taxon>
        <taxon>Acidobacteriota</taxon>
        <taxon>Terriglobia</taxon>
        <taxon>Terriglobales</taxon>
        <taxon>Candidatus Korobacteraceae</taxon>
        <taxon>Candidatus Sulfotelmatobacter</taxon>
    </lineage>
</organism>
<keyword evidence="3" id="KW-0328">Glycosyltransferase</keyword>
<keyword evidence="6 8" id="KW-1133">Transmembrane helix</keyword>